<gene>
    <name evidence="1" type="ORF">E2C01_059506</name>
</gene>
<organism evidence="1 2">
    <name type="scientific">Portunus trituberculatus</name>
    <name type="common">Swimming crab</name>
    <name type="synonym">Neptunus trituberculatus</name>
    <dbReference type="NCBI Taxonomy" id="210409"/>
    <lineage>
        <taxon>Eukaryota</taxon>
        <taxon>Metazoa</taxon>
        <taxon>Ecdysozoa</taxon>
        <taxon>Arthropoda</taxon>
        <taxon>Crustacea</taxon>
        <taxon>Multicrustacea</taxon>
        <taxon>Malacostraca</taxon>
        <taxon>Eumalacostraca</taxon>
        <taxon>Eucarida</taxon>
        <taxon>Decapoda</taxon>
        <taxon>Pleocyemata</taxon>
        <taxon>Brachyura</taxon>
        <taxon>Eubrachyura</taxon>
        <taxon>Portunoidea</taxon>
        <taxon>Portunidae</taxon>
        <taxon>Portuninae</taxon>
        <taxon>Portunus</taxon>
    </lineage>
</organism>
<name>A0A5B7H2R3_PORTR</name>
<evidence type="ECO:0000313" key="2">
    <source>
        <dbReference type="Proteomes" id="UP000324222"/>
    </source>
</evidence>
<sequence>MIRGLEIVLWEIRRVNQITKCYGSPVPSCDTWPGSSSLPADVWGRRSPSRGLCGRLGGYTAARRLAGRSQGCALSLLCRRKVTVRGSQWLKCISKADSPTDVEM</sequence>
<accession>A0A5B7H2R3</accession>
<reference evidence="1 2" key="1">
    <citation type="submission" date="2019-05" db="EMBL/GenBank/DDBJ databases">
        <title>Another draft genome of Portunus trituberculatus and its Hox gene families provides insights of decapod evolution.</title>
        <authorList>
            <person name="Jeong J.-H."/>
            <person name="Song I."/>
            <person name="Kim S."/>
            <person name="Choi T."/>
            <person name="Kim D."/>
            <person name="Ryu S."/>
            <person name="Kim W."/>
        </authorList>
    </citation>
    <scope>NUCLEOTIDE SEQUENCE [LARGE SCALE GENOMIC DNA]</scope>
    <source>
        <tissue evidence="1">Muscle</tissue>
    </source>
</reference>
<dbReference type="Proteomes" id="UP000324222">
    <property type="component" value="Unassembled WGS sequence"/>
</dbReference>
<comment type="caution">
    <text evidence="1">The sequence shown here is derived from an EMBL/GenBank/DDBJ whole genome shotgun (WGS) entry which is preliminary data.</text>
</comment>
<proteinExistence type="predicted"/>
<keyword evidence="2" id="KW-1185">Reference proteome</keyword>
<protein>
    <submittedName>
        <fullName evidence="1">Uncharacterized protein</fullName>
    </submittedName>
</protein>
<dbReference type="AlphaFoldDB" id="A0A5B7H2R3"/>
<evidence type="ECO:0000313" key="1">
    <source>
        <dbReference type="EMBL" id="MPC65372.1"/>
    </source>
</evidence>
<dbReference type="EMBL" id="VSRR010023287">
    <property type="protein sequence ID" value="MPC65372.1"/>
    <property type="molecule type" value="Genomic_DNA"/>
</dbReference>